<dbReference type="SUPFAM" id="SSF54427">
    <property type="entry name" value="NTF2-like"/>
    <property type="match status" value="1"/>
</dbReference>
<dbReference type="InterPro" id="IPR037401">
    <property type="entry name" value="SnoaL-like"/>
</dbReference>
<feature type="domain" description="SnoaL-like" evidence="1">
    <location>
        <begin position="11"/>
        <end position="109"/>
    </location>
</feature>
<gene>
    <name evidence="2" type="ORF">C1H71_08250</name>
</gene>
<dbReference type="Proteomes" id="UP000515917">
    <property type="component" value="Chromosome"/>
</dbReference>
<dbReference type="Pfam" id="PF12680">
    <property type="entry name" value="SnoaL_2"/>
    <property type="match status" value="1"/>
</dbReference>
<proteinExistence type="predicted"/>
<dbReference type="InterPro" id="IPR008317">
    <property type="entry name" value="UCP030561"/>
</dbReference>
<name>A0A7G3G882_9NEIS</name>
<evidence type="ECO:0000259" key="1">
    <source>
        <dbReference type="Pfam" id="PF12680"/>
    </source>
</evidence>
<dbReference type="RefSeq" id="WP_130106110.1">
    <property type="nucleotide sequence ID" value="NZ_CP025781.1"/>
</dbReference>
<keyword evidence="3" id="KW-1185">Reference proteome</keyword>
<dbReference type="PIRSF" id="PIRSF030561">
    <property type="entry name" value="UCP030561"/>
    <property type="match status" value="1"/>
</dbReference>
<dbReference type="InterPro" id="IPR032710">
    <property type="entry name" value="NTF2-like_dom_sf"/>
</dbReference>
<accession>A0A7G3G882</accession>
<keyword evidence="2" id="KW-0413">Isomerase</keyword>
<reference evidence="2 3" key="1">
    <citation type="submission" date="2018-01" db="EMBL/GenBank/DDBJ databases">
        <title>Genome sequence of Iodobacter sp. strain PCH194 isolated from Indian Trans-Himalaya.</title>
        <authorList>
            <person name="Kumar V."/>
            <person name="Thakur V."/>
            <person name="Kumar S."/>
            <person name="Singh D."/>
        </authorList>
    </citation>
    <scope>NUCLEOTIDE SEQUENCE [LARGE SCALE GENOMIC DNA]</scope>
    <source>
        <strain evidence="2 3">PCH194</strain>
    </source>
</reference>
<dbReference type="GO" id="GO:0016853">
    <property type="term" value="F:isomerase activity"/>
    <property type="evidence" value="ECO:0007669"/>
    <property type="project" value="UniProtKB-KW"/>
</dbReference>
<dbReference type="EMBL" id="CP025781">
    <property type="protein sequence ID" value="QBC43531.1"/>
    <property type="molecule type" value="Genomic_DNA"/>
</dbReference>
<sequence>MEQRLTAEIIVQGQLDAYNAHDLERFVAWYAESVLVYQAGKAEPLLQGRAALAAHYVSKRFNLPNLHAELLNRMVIGNKVIDHERVVGMGEHPIEVAAAYEVINGSIQRVWFFNPS</sequence>
<dbReference type="KEGG" id="ifl:C1H71_08250"/>
<evidence type="ECO:0000313" key="3">
    <source>
        <dbReference type="Proteomes" id="UP000515917"/>
    </source>
</evidence>
<dbReference type="AlphaFoldDB" id="A0A7G3G882"/>
<organism evidence="2 3">
    <name type="scientific">Iodobacter fluviatilis</name>
    <dbReference type="NCBI Taxonomy" id="537"/>
    <lineage>
        <taxon>Bacteria</taxon>
        <taxon>Pseudomonadati</taxon>
        <taxon>Pseudomonadota</taxon>
        <taxon>Betaproteobacteria</taxon>
        <taxon>Neisseriales</taxon>
        <taxon>Chitinibacteraceae</taxon>
        <taxon>Iodobacter</taxon>
    </lineage>
</organism>
<protein>
    <submittedName>
        <fullName evidence="2">Steroid delta-isomerase</fullName>
    </submittedName>
</protein>
<evidence type="ECO:0000313" key="2">
    <source>
        <dbReference type="EMBL" id="QBC43531.1"/>
    </source>
</evidence>
<dbReference type="Gene3D" id="3.10.450.50">
    <property type="match status" value="1"/>
</dbReference>